<dbReference type="SUPFAM" id="SSF111384">
    <property type="entry name" value="OmpH-like"/>
    <property type="match status" value="1"/>
</dbReference>
<keyword evidence="6" id="KW-1185">Reference proteome</keyword>
<feature type="region of interest" description="Disordered" evidence="3">
    <location>
        <begin position="167"/>
        <end position="195"/>
    </location>
</feature>
<proteinExistence type="inferred from homology"/>
<dbReference type="RefSeq" id="WP_248359225.1">
    <property type="nucleotide sequence ID" value="NZ_AP025591.1"/>
</dbReference>
<dbReference type="PANTHER" id="PTHR35089">
    <property type="entry name" value="CHAPERONE PROTEIN SKP"/>
    <property type="match status" value="1"/>
</dbReference>
<dbReference type="InterPro" id="IPR024930">
    <property type="entry name" value="Skp_dom_sf"/>
</dbReference>
<comment type="similarity">
    <text evidence="1">Belongs to the Skp family.</text>
</comment>
<dbReference type="Proteomes" id="UP001162891">
    <property type="component" value="Chromosome"/>
</dbReference>
<sequence length="195" mass="21354">MRKILRLAVLALALAAPAARADTKIGFVDLQRAIREVDEGKAAVAVLKRDFDEKQRQLDARRTDFEKSKADFEKQASLMNDQARKDRAAELDKKAADLQQLFVQLQKDLSGREQEVMRGIIDKMTSVVREIAEADGFTMVLERGDAGIVYAQPALDLTNELVRKYNARHPGGAAPAPAAAAKKSDAKPAPTAGKK</sequence>
<evidence type="ECO:0000256" key="3">
    <source>
        <dbReference type="SAM" id="MobiDB-lite"/>
    </source>
</evidence>
<gene>
    <name evidence="5" type="ORF">AMOR_10470</name>
</gene>
<dbReference type="PANTHER" id="PTHR35089:SF1">
    <property type="entry name" value="CHAPERONE PROTEIN SKP"/>
    <property type="match status" value="1"/>
</dbReference>
<evidence type="ECO:0000313" key="5">
    <source>
        <dbReference type="EMBL" id="BDG02051.1"/>
    </source>
</evidence>
<dbReference type="Pfam" id="PF03938">
    <property type="entry name" value="OmpH"/>
    <property type="match status" value="1"/>
</dbReference>
<dbReference type="Gene3D" id="3.30.910.20">
    <property type="entry name" value="Skp domain"/>
    <property type="match status" value="1"/>
</dbReference>
<feature type="signal peptide" evidence="4">
    <location>
        <begin position="1"/>
        <end position="21"/>
    </location>
</feature>
<evidence type="ECO:0000313" key="6">
    <source>
        <dbReference type="Proteomes" id="UP001162891"/>
    </source>
</evidence>
<evidence type="ECO:0000256" key="1">
    <source>
        <dbReference type="ARBA" id="ARBA00009091"/>
    </source>
</evidence>
<dbReference type="EMBL" id="AP025591">
    <property type="protein sequence ID" value="BDG02051.1"/>
    <property type="molecule type" value="Genomic_DNA"/>
</dbReference>
<evidence type="ECO:0000256" key="4">
    <source>
        <dbReference type="SAM" id="SignalP"/>
    </source>
</evidence>
<reference evidence="6" key="1">
    <citation type="journal article" date="2022" name="Int. J. Syst. Evol. Microbiol.">
        <title>Anaeromyxobacter oryzae sp. nov., Anaeromyxobacter diazotrophicus sp. nov. and Anaeromyxobacter paludicola sp. nov., isolated from paddy soils.</title>
        <authorList>
            <person name="Itoh H."/>
            <person name="Xu Z."/>
            <person name="Mise K."/>
            <person name="Masuda Y."/>
            <person name="Ushijima N."/>
            <person name="Hayakawa C."/>
            <person name="Shiratori Y."/>
            <person name="Senoo K."/>
        </authorList>
    </citation>
    <scope>NUCLEOTIDE SEQUENCE [LARGE SCALE GENOMIC DNA]</scope>
    <source>
        <strain evidence="6">Red232</strain>
    </source>
</reference>
<keyword evidence="2 4" id="KW-0732">Signal</keyword>
<accession>A0ABM7WRG9</accession>
<feature type="compositionally biased region" description="Low complexity" evidence="3">
    <location>
        <begin position="173"/>
        <end position="195"/>
    </location>
</feature>
<dbReference type="InterPro" id="IPR005632">
    <property type="entry name" value="Chaperone_Skp"/>
</dbReference>
<organism evidence="5 6">
    <name type="scientific">Anaeromyxobacter oryzae</name>
    <dbReference type="NCBI Taxonomy" id="2918170"/>
    <lineage>
        <taxon>Bacteria</taxon>
        <taxon>Pseudomonadati</taxon>
        <taxon>Myxococcota</taxon>
        <taxon>Myxococcia</taxon>
        <taxon>Myxococcales</taxon>
        <taxon>Cystobacterineae</taxon>
        <taxon>Anaeromyxobacteraceae</taxon>
        <taxon>Anaeromyxobacter</taxon>
    </lineage>
</organism>
<evidence type="ECO:0008006" key="7">
    <source>
        <dbReference type="Google" id="ProtNLM"/>
    </source>
</evidence>
<feature type="chain" id="PRO_5045508037" description="Outer membrane chaperone Skp (OmpH)" evidence="4">
    <location>
        <begin position="22"/>
        <end position="195"/>
    </location>
</feature>
<protein>
    <recommendedName>
        <fullName evidence="7">Outer membrane chaperone Skp (OmpH)</fullName>
    </recommendedName>
</protein>
<evidence type="ECO:0000256" key="2">
    <source>
        <dbReference type="ARBA" id="ARBA00022729"/>
    </source>
</evidence>
<dbReference type="SMART" id="SM00935">
    <property type="entry name" value="OmpH"/>
    <property type="match status" value="1"/>
</dbReference>
<name>A0ABM7WRG9_9BACT</name>